<accession>A0A699ZWV6</accession>
<evidence type="ECO:0000256" key="1">
    <source>
        <dbReference type="SAM" id="MobiDB-lite"/>
    </source>
</evidence>
<evidence type="ECO:0000313" key="3">
    <source>
        <dbReference type="Proteomes" id="UP000485058"/>
    </source>
</evidence>
<feature type="non-terminal residue" evidence="2">
    <location>
        <position position="75"/>
    </location>
</feature>
<feature type="region of interest" description="Disordered" evidence="1">
    <location>
        <begin position="56"/>
        <end position="75"/>
    </location>
</feature>
<keyword evidence="3" id="KW-1185">Reference proteome</keyword>
<proteinExistence type="predicted"/>
<gene>
    <name evidence="2" type="ORF">HaLaN_20250</name>
</gene>
<name>A0A699ZWV6_HAELA</name>
<feature type="non-terminal residue" evidence="2">
    <location>
        <position position="1"/>
    </location>
</feature>
<comment type="caution">
    <text evidence="2">The sequence shown here is derived from an EMBL/GenBank/DDBJ whole genome shotgun (WGS) entry which is preliminary data.</text>
</comment>
<sequence>VLRGAADEVLAVLKAGNKKDPEKQVECEELLGPLPADKFASLVTIGKLITDWVSEADAPPPDNPLDTELGVGVQF</sequence>
<reference evidence="2 3" key="1">
    <citation type="submission" date="2020-02" db="EMBL/GenBank/DDBJ databases">
        <title>Draft genome sequence of Haematococcus lacustris strain NIES-144.</title>
        <authorList>
            <person name="Morimoto D."/>
            <person name="Nakagawa S."/>
            <person name="Yoshida T."/>
            <person name="Sawayama S."/>
        </authorList>
    </citation>
    <scope>NUCLEOTIDE SEQUENCE [LARGE SCALE GENOMIC DNA]</scope>
    <source>
        <strain evidence="2 3">NIES-144</strain>
    </source>
</reference>
<evidence type="ECO:0000313" key="2">
    <source>
        <dbReference type="EMBL" id="GFH22738.1"/>
    </source>
</evidence>
<dbReference type="EMBL" id="BLLF01002113">
    <property type="protein sequence ID" value="GFH22738.1"/>
    <property type="molecule type" value="Genomic_DNA"/>
</dbReference>
<dbReference type="Proteomes" id="UP000485058">
    <property type="component" value="Unassembled WGS sequence"/>
</dbReference>
<organism evidence="2 3">
    <name type="scientific">Haematococcus lacustris</name>
    <name type="common">Green alga</name>
    <name type="synonym">Haematococcus pluvialis</name>
    <dbReference type="NCBI Taxonomy" id="44745"/>
    <lineage>
        <taxon>Eukaryota</taxon>
        <taxon>Viridiplantae</taxon>
        <taxon>Chlorophyta</taxon>
        <taxon>core chlorophytes</taxon>
        <taxon>Chlorophyceae</taxon>
        <taxon>CS clade</taxon>
        <taxon>Chlamydomonadales</taxon>
        <taxon>Haematococcaceae</taxon>
        <taxon>Haematococcus</taxon>
    </lineage>
</organism>
<dbReference type="AlphaFoldDB" id="A0A699ZWV6"/>
<protein>
    <submittedName>
        <fullName evidence="2">Uncharacterized protein</fullName>
    </submittedName>
</protein>